<dbReference type="EMBL" id="KI397628">
    <property type="protein sequence ID" value="ERM93501.1"/>
    <property type="molecule type" value="Genomic_DNA"/>
</dbReference>
<accession>W1NDR4</accession>
<evidence type="ECO:0000256" key="1">
    <source>
        <dbReference type="SAM" id="MobiDB-lite"/>
    </source>
</evidence>
<evidence type="ECO:0000313" key="2">
    <source>
        <dbReference type="EMBL" id="ERM93501.1"/>
    </source>
</evidence>
<feature type="region of interest" description="Disordered" evidence="1">
    <location>
        <begin position="1"/>
        <end position="62"/>
    </location>
</feature>
<dbReference type="AlphaFoldDB" id="W1NDR4"/>
<gene>
    <name evidence="2" type="ORF">AMTR_s00004p00036050</name>
</gene>
<protein>
    <submittedName>
        <fullName evidence="2">Uncharacterized protein</fullName>
    </submittedName>
</protein>
<keyword evidence="3" id="KW-1185">Reference proteome</keyword>
<dbReference type="HOGENOM" id="CLU_2088064_0_0_1"/>
<dbReference type="Proteomes" id="UP000017836">
    <property type="component" value="Unassembled WGS sequence"/>
</dbReference>
<reference evidence="3" key="1">
    <citation type="journal article" date="2013" name="Science">
        <title>The Amborella genome and the evolution of flowering plants.</title>
        <authorList>
            <consortium name="Amborella Genome Project"/>
        </authorList>
    </citation>
    <scope>NUCLEOTIDE SEQUENCE [LARGE SCALE GENOMIC DNA]</scope>
</reference>
<name>W1NDR4_AMBTC</name>
<dbReference type="Gramene" id="ERM93501">
    <property type="protein sequence ID" value="ERM93501"/>
    <property type="gene ID" value="AMTR_s00004p00036050"/>
</dbReference>
<evidence type="ECO:0000313" key="3">
    <source>
        <dbReference type="Proteomes" id="UP000017836"/>
    </source>
</evidence>
<sequence length="117" mass="12623">MQKLMSQAASVDRPGRESSSVRPHREAPELLRAAAAAPSLKMKAHDVLPPEQPAPNPSDAKRLKGSVFSRISSLTTPLLRLLPHLTVSNKLSNRGPKRAMVMAMKGRYLHPQGGGGQ</sequence>
<organism evidence="2 3">
    <name type="scientific">Amborella trichopoda</name>
    <dbReference type="NCBI Taxonomy" id="13333"/>
    <lineage>
        <taxon>Eukaryota</taxon>
        <taxon>Viridiplantae</taxon>
        <taxon>Streptophyta</taxon>
        <taxon>Embryophyta</taxon>
        <taxon>Tracheophyta</taxon>
        <taxon>Spermatophyta</taxon>
        <taxon>Magnoliopsida</taxon>
        <taxon>Amborellales</taxon>
        <taxon>Amborellaceae</taxon>
        <taxon>Amborella</taxon>
    </lineage>
</organism>
<proteinExistence type="predicted"/>